<proteinExistence type="predicted"/>
<gene>
    <name evidence="2" type="ORF">I5M27_07320</name>
</gene>
<feature type="signal peptide" evidence="1">
    <location>
        <begin position="1"/>
        <end position="22"/>
    </location>
</feature>
<dbReference type="EMBL" id="JAEHFX010000003">
    <property type="protein sequence ID" value="MBK0402791.1"/>
    <property type="molecule type" value="Genomic_DNA"/>
</dbReference>
<evidence type="ECO:0000313" key="2">
    <source>
        <dbReference type="EMBL" id="MBK0402791.1"/>
    </source>
</evidence>
<keyword evidence="1" id="KW-0732">Signal</keyword>
<feature type="chain" id="PRO_5047328632" evidence="1">
    <location>
        <begin position="23"/>
        <end position="270"/>
    </location>
</feature>
<dbReference type="InterPro" id="IPR025345">
    <property type="entry name" value="DUF4249"/>
</dbReference>
<dbReference type="Proteomes" id="UP000644147">
    <property type="component" value="Unassembled WGS sequence"/>
</dbReference>
<reference evidence="2 3" key="1">
    <citation type="submission" date="2020-12" db="EMBL/GenBank/DDBJ databases">
        <title>Bacterial novel species Adhaeribacter sp. BT258 isolated from soil.</title>
        <authorList>
            <person name="Jung H.-Y."/>
        </authorList>
    </citation>
    <scope>NUCLEOTIDE SEQUENCE [LARGE SCALE GENOMIC DNA]</scope>
    <source>
        <strain evidence="2 3">BT258</strain>
    </source>
</reference>
<dbReference type="PROSITE" id="PS51257">
    <property type="entry name" value="PROKAR_LIPOPROTEIN"/>
    <property type="match status" value="1"/>
</dbReference>
<protein>
    <submittedName>
        <fullName evidence="2">DUF4249 domain-containing protein</fullName>
    </submittedName>
</protein>
<organism evidence="2 3">
    <name type="scientific">Adhaeribacter terrigena</name>
    <dbReference type="NCBI Taxonomy" id="2793070"/>
    <lineage>
        <taxon>Bacteria</taxon>
        <taxon>Pseudomonadati</taxon>
        <taxon>Bacteroidota</taxon>
        <taxon>Cytophagia</taxon>
        <taxon>Cytophagales</taxon>
        <taxon>Hymenobacteraceae</taxon>
        <taxon>Adhaeribacter</taxon>
    </lineage>
</organism>
<accession>A0ABS1C073</accession>
<name>A0ABS1C073_9BACT</name>
<comment type="caution">
    <text evidence="2">The sequence shown here is derived from an EMBL/GenBank/DDBJ whole genome shotgun (WGS) entry which is preliminary data.</text>
</comment>
<evidence type="ECO:0000256" key="1">
    <source>
        <dbReference type="SAM" id="SignalP"/>
    </source>
</evidence>
<dbReference type="Pfam" id="PF14054">
    <property type="entry name" value="DUF4249"/>
    <property type="match status" value="1"/>
</dbReference>
<evidence type="ECO:0000313" key="3">
    <source>
        <dbReference type="Proteomes" id="UP000644147"/>
    </source>
</evidence>
<keyword evidence="3" id="KW-1185">Reference proteome</keyword>
<sequence length="270" mass="29756">MKNLTYLFSAFLILLLSGCETVVDLELEQSEPRLSVEAIVTDQQDLNYVKLAMSGPYGKNTETLPVRDAQVNLTDNTGEKITFTHQENGLYKPASTFKGIANRLYTLTIIANGQTYTASSLLPEVPQVDTVGYRYVETKTDPFSRKDGYYLSLAFQDAPEVNNYYKIDLIRNGKLLQKDASDILVTDDRLFNGAHVMDEVNTTFSQGDEVTLNLLSLTKEACEYYRAISALQGQGGLFGRNPANLPTNISNGAVGFFSASAVSGKTVQIK</sequence>